<protein>
    <submittedName>
        <fullName evidence="7">DMT family transporter</fullName>
    </submittedName>
</protein>
<evidence type="ECO:0000256" key="2">
    <source>
        <dbReference type="ARBA" id="ARBA00022692"/>
    </source>
</evidence>
<dbReference type="SUPFAM" id="SSF103481">
    <property type="entry name" value="Multidrug resistance efflux transporter EmrE"/>
    <property type="match status" value="2"/>
</dbReference>
<dbReference type="Pfam" id="PF00892">
    <property type="entry name" value="EamA"/>
    <property type="match status" value="2"/>
</dbReference>
<evidence type="ECO:0000256" key="1">
    <source>
        <dbReference type="ARBA" id="ARBA00004141"/>
    </source>
</evidence>
<keyword evidence="4 5" id="KW-0472">Membrane</keyword>
<name>A0A9D1Q6Z7_9GAMM</name>
<dbReference type="InterPro" id="IPR037185">
    <property type="entry name" value="EmrE-like"/>
</dbReference>
<feature type="transmembrane region" description="Helical" evidence="5">
    <location>
        <begin position="70"/>
        <end position="91"/>
    </location>
</feature>
<feature type="transmembrane region" description="Helical" evidence="5">
    <location>
        <begin position="206"/>
        <end position="225"/>
    </location>
</feature>
<dbReference type="Proteomes" id="UP000823934">
    <property type="component" value="Unassembled WGS sequence"/>
</dbReference>
<reference evidence="7" key="2">
    <citation type="submission" date="2021-04" db="EMBL/GenBank/DDBJ databases">
        <authorList>
            <person name="Gilroy R."/>
        </authorList>
    </citation>
    <scope>NUCLEOTIDE SEQUENCE</scope>
    <source>
        <strain evidence="7">CHK160-9182</strain>
    </source>
</reference>
<evidence type="ECO:0000259" key="6">
    <source>
        <dbReference type="Pfam" id="PF00892"/>
    </source>
</evidence>
<feature type="domain" description="EamA" evidence="6">
    <location>
        <begin position="7"/>
        <end position="138"/>
    </location>
</feature>
<dbReference type="PANTHER" id="PTHR22911">
    <property type="entry name" value="ACYL-MALONYL CONDENSING ENZYME-RELATED"/>
    <property type="match status" value="1"/>
</dbReference>
<feature type="transmembrane region" description="Helical" evidence="5">
    <location>
        <begin position="262"/>
        <end position="280"/>
    </location>
</feature>
<gene>
    <name evidence="7" type="ORF">H9889_05430</name>
</gene>
<feature type="domain" description="EamA" evidence="6">
    <location>
        <begin position="151"/>
        <end position="279"/>
    </location>
</feature>
<evidence type="ECO:0000313" key="7">
    <source>
        <dbReference type="EMBL" id="HIW06750.1"/>
    </source>
</evidence>
<feature type="transmembrane region" description="Helical" evidence="5">
    <location>
        <begin position="36"/>
        <end position="58"/>
    </location>
</feature>
<feature type="transmembrane region" description="Helical" evidence="5">
    <location>
        <begin position="122"/>
        <end position="138"/>
    </location>
</feature>
<feature type="transmembrane region" description="Helical" evidence="5">
    <location>
        <begin position="178"/>
        <end position="200"/>
    </location>
</feature>
<comment type="subcellular location">
    <subcellularLocation>
        <location evidence="1">Membrane</location>
        <topology evidence="1">Multi-pass membrane protein</topology>
    </subcellularLocation>
</comment>
<keyword evidence="2 5" id="KW-0812">Transmembrane</keyword>
<dbReference type="PANTHER" id="PTHR22911:SF6">
    <property type="entry name" value="SOLUTE CARRIER FAMILY 35 MEMBER G1"/>
    <property type="match status" value="1"/>
</dbReference>
<dbReference type="AlphaFoldDB" id="A0A9D1Q6Z7"/>
<organism evidence="7 8">
    <name type="scientific">Candidatus Ignatzschineria merdigallinarum</name>
    <dbReference type="NCBI Taxonomy" id="2838621"/>
    <lineage>
        <taxon>Bacteria</taxon>
        <taxon>Pseudomonadati</taxon>
        <taxon>Pseudomonadota</taxon>
        <taxon>Gammaproteobacteria</taxon>
        <taxon>Cardiobacteriales</taxon>
        <taxon>Ignatzschineriaceae</taxon>
        <taxon>Ignatzschineria</taxon>
    </lineage>
</organism>
<dbReference type="InterPro" id="IPR000620">
    <property type="entry name" value="EamA_dom"/>
</dbReference>
<evidence type="ECO:0000256" key="4">
    <source>
        <dbReference type="ARBA" id="ARBA00023136"/>
    </source>
</evidence>
<accession>A0A9D1Q6Z7</accession>
<dbReference type="GO" id="GO:0016020">
    <property type="term" value="C:membrane"/>
    <property type="evidence" value="ECO:0007669"/>
    <property type="project" value="UniProtKB-SubCell"/>
</dbReference>
<comment type="caution">
    <text evidence="7">The sequence shown here is derived from an EMBL/GenBank/DDBJ whole genome shotgun (WGS) entry which is preliminary data.</text>
</comment>
<evidence type="ECO:0000313" key="8">
    <source>
        <dbReference type="Proteomes" id="UP000823934"/>
    </source>
</evidence>
<evidence type="ECO:0000256" key="5">
    <source>
        <dbReference type="SAM" id="Phobius"/>
    </source>
</evidence>
<reference evidence="7" key="1">
    <citation type="journal article" date="2021" name="PeerJ">
        <title>Extensive microbial diversity within the chicken gut microbiome revealed by metagenomics and culture.</title>
        <authorList>
            <person name="Gilroy R."/>
            <person name="Ravi A."/>
            <person name="Getino M."/>
            <person name="Pursley I."/>
            <person name="Horton D.L."/>
            <person name="Alikhan N.F."/>
            <person name="Baker D."/>
            <person name="Gharbi K."/>
            <person name="Hall N."/>
            <person name="Watson M."/>
            <person name="Adriaenssens E.M."/>
            <person name="Foster-Nyarko E."/>
            <person name="Jarju S."/>
            <person name="Secka A."/>
            <person name="Antonio M."/>
            <person name="Oren A."/>
            <person name="Chaudhuri R.R."/>
            <person name="La Ragione R."/>
            <person name="Hildebrand F."/>
            <person name="Pallen M.J."/>
        </authorList>
    </citation>
    <scope>NUCLEOTIDE SEQUENCE</scope>
    <source>
        <strain evidence="7">CHK160-9182</strain>
    </source>
</reference>
<feature type="transmembrane region" description="Helical" evidence="5">
    <location>
        <begin position="237"/>
        <end position="256"/>
    </location>
</feature>
<dbReference type="EMBL" id="DXHP01000120">
    <property type="protein sequence ID" value="HIW06750.1"/>
    <property type="molecule type" value="Genomic_DNA"/>
</dbReference>
<feature type="transmembrane region" description="Helical" evidence="5">
    <location>
        <begin position="97"/>
        <end position="115"/>
    </location>
</feature>
<evidence type="ECO:0000256" key="3">
    <source>
        <dbReference type="ARBA" id="ARBA00022989"/>
    </source>
</evidence>
<feature type="transmembrane region" description="Helical" evidence="5">
    <location>
        <begin position="144"/>
        <end position="166"/>
    </location>
</feature>
<proteinExistence type="predicted"/>
<sequence>MRQNMLLGILFVVLSQVAFALMDSSIKWLSEDLPMATIVFFRNLIMMIWVFPAFYLSGQIRNSVQRLPLHAIRSLSGQIGMVLIFTSLKVLPLSDATILRSLTPLFVPILAAIWLKERLSWALLPSFILAFIGVWMLSGMDKPHFSSLSFLPIIAGIFVAMAMVAIKRVSRVAGGAEIVFYFSLTGLFFSFGMSPFTGFSLPSNPAIWGIVLLMGLFGSIGQVWITKANQLTDASVLAPFYYLNAVFGAILSHFFWNETLGIWGWFGAVLVISGGLFLVFKK</sequence>
<keyword evidence="3 5" id="KW-1133">Transmembrane helix</keyword>